<dbReference type="STRING" id="1183438.GKIL_0296"/>
<dbReference type="KEGG" id="glj:GKIL_0296"/>
<evidence type="ECO:0008006" key="3">
    <source>
        <dbReference type="Google" id="ProtNLM"/>
    </source>
</evidence>
<evidence type="ECO:0000313" key="1">
    <source>
        <dbReference type="EMBL" id="AGY56543.1"/>
    </source>
</evidence>
<dbReference type="SUPFAM" id="SSF47240">
    <property type="entry name" value="Ferritin-like"/>
    <property type="match status" value="1"/>
</dbReference>
<dbReference type="eggNOG" id="COG1633">
    <property type="taxonomic scope" value="Bacteria"/>
</dbReference>
<dbReference type="Proteomes" id="UP000017396">
    <property type="component" value="Chromosome"/>
</dbReference>
<name>U5QCH8_GLOK1</name>
<keyword evidence="2" id="KW-1185">Reference proteome</keyword>
<dbReference type="OrthoDB" id="529857at2"/>
<reference evidence="1 2" key="1">
    <citation type="journal article" date="2013" name="PLoS ONE">
        <title>Cultivation and Complete Genome Sequencing of Gloeobacter kilaueensis sp. nov., from a Lava Cave in Kilauea Caldera, Hawai'i.</title>
        <authorList>
            <person name="Saw J.H."/>
            <person name="Schatz M."/>
            <person name="Brown M.V."/>
            <person name="Kunkel D.D."/>
            <person name="Foster J.S."/>
            <person name="Shick H."/>
            <person name="Christensen S."/>
            <person name="Hou S."/>
            <person name="Wan X."/>
            <person name="Donachie S.P."/>
        </authorList>
    </citation>
    <scope>NUCLEOTIDE SEQUENCE [LARGE SCALE GENOMIC DNA]</scope>
    <source>
        <strain evidence="2">JS</strain>
    </source>
</reference>
<dbReference type="AlphaFoldDB" id="U5QCH8"/>
<dbReference type="EMBL" id="CP003587">
    <property type="protein sequence ID" value="AGY56543.1"/>
    <property type="molecule type" value="Genomic_DNA"/>
</dbReference>
<accession>U5QCH8</accession>
<gene>
    <name evidence="1" type="ORF">GKIL_0296</name>
</gene>
<dbReference type="InterPro" id="IPR009078">
    <property type="entry name" value="Ferritin-like_SF"/>
</dbReference>
<dbReference type="RefSeq" id="WP_023171556.1">
    <property type="nucleotide sequence ID" value="NC_022600.1"/>
</dbReference>
<organism evidence="1 2">
    <name type="scientific">Gloeobacter kilaueensis (strain ATCC BAA-2537 / CCAP 1431/1 / ULC 316 / JS1)</name>
    <dbReference type="NCBI Taxonomy" id="1183438"/>
    <lineage>
        <taxon>Bacteria</taxon>
        <taxon>Bacillati</taxon>
        <taxon>Cyanobacteriota</taxon>
        <taxon>Cyanophyceae</taxon>
        <taxon>Gloeobacterales</taxon>
        <taxon>Gloeobacteraceae</taxon>
        <taxon>Gloeobacter</taxon>
    </lineage>
</organism>
<proteinExistence type="predicted"/>
<protein>
    <recommendedName>
        <fullName evidence="3">Ferritin-like domain-containing protein</fullName>
    </recommendedName>
</protein>
<dbReference type="HOGENOM" id="CLU_061539_0_0_3"/>
<sequence>MELGSVTHKELFCRSIIDTHKQYDPLEMPWPELDEPALELVRSIPFWEEALYREIQAGRLVSAYAETVDDPLVREAIAMQGVEETRHARLIEGLMRTYDIKVRLRPVEPLPADLEDAFMALGYEECLDSFFAFGMYRLAADAHIFPEKIFAIFNQLIDEETRHNLYFINWAAYHQIRTGQGAEIIRSLRSLWYYGQALTRLVSGFASGTANSPGFTAHGISSFAIDLTPEKFIRTCLQEQELRMTAFDRRLLRPQLMPTLAGLASQLLSLWPSPQPHSRSA</sequence>
<evidence type="ECO:0000313" key="2">
    <source>
        <dbReference type="Proteomes" id="UP000017396"/>
    </source>
</evidence>